<accession>A0ABV0ZL70</accession>
<comment type="caution">
    <text evidence="1">The sequence shown here is derived from an EMBL/GenBank/DDBJ whole genome shotgun (WGS) entry which is preliminary data.</text>
</comment>
<dbReference type="EMBL" id="JAHRIP010066328">
    <property type="protein sequence ID" value="MEQ2306512.1"/>
    <property type="molecule type" value="Genomic_DNA"/>
</dbReference>
<name>A0ABV0ZL70_9TELE</name>
<keyword evidence="2" id="KW-1185">Reference proteome</keyword>
<protein>
    <submittedName>
        <fullName evidence="1">Uncharacterized protein</fullName>
    </submittedName>
</protein>
<sequence>MPVMVYNLLTGIVLCEYYNLQSSLCLYVLHSLGTSLEMGLCLNCLLCLWIRRAGIAFLILFTVSPVSPGQGSKRRNTDREPGNNWRTFLLERAEKKGHRPG</sequence>
<evidence type="ECO:0000313" key="1">
    <source>
        <dbReference type="EMBL" id="MEQ2306512.1"/>
    </source>
</evidence>
<gene>
    <name evidence="1" type="ORF">AMECASPLE_009028</name>
</gene>
<dbReference type="Proteomes" id="UP001469553">
    <property type="component" value="Unassembled WGS sequence"/>
</dbReference>
<reference evidence="1 2" key="1">
    <citation type="submission" date="2021-06" db="EMBL/GenBank/DDBJ databases">
        <authorList>
            <person name="Palmer J.M."/>
        </authorList>
    </citation>
    <scope>NUCLEOTIDE SEQUENCE [LARGE SCALE GENOMIC DNA]</scope>
    <source>
        <strain evidence="1 2">AS_MEX2019</strain>
        <tissue evidence="1">Muscle</tissue>
    </source>
</reference>
<organism evidence="1 2">
    <name type="scientific">Ameca splendens</name>
    <dbReference type="NCBI Taxonomy" id="208324"/>
    <lineage>
        <taxon>Eukaryota</taxon>
        <taxon>Metazoa</taxon>
        <taxon>Chordata</taxon>
        <taxon>Craniata</taxon>
        <taxon>Vertebrata</taxon>
        <taxon>Euteleostomi</taxon>
        <taxon>Actinopterygii</taxon>
        <taxon>Neopterygii</taxon>
        <taxon>Teleostei</taxon>
        <taxon>Neoteleostei</taxon>
        <taxon>Acanthomorphata</taxon>
        <taxon>Ovalentaria</taxon>
        <taxon>Atherinomorphae</taxon>
        <taxon>Cyprinodontiformes</taxon>
        <taxon>Goodeidae</taxon>
        <taxon>Ameca</taxon>
    </lineage>
</organism>
<proteinExistence type="predicted"/>
<evidence type="ECO:0000313" key="2">
    <source>
        <dbReference type="Proteomes" id="UP001469553"/>
    </source>
</evidence>